<reference evidence="1" key="1">
    <citation type="journal article" date="2022" name="Front. Genet.">
        <title>Chromosome-Scale Assembly of the Dendrobium nobile Genome Provides Insights Into the Molecular Mechanism of the Biosynthesis of the Medicinal Active Ingredient of Dendrobium.</title>
        <authorList>
            <person name="Xu Q."/>
            <person name="Niu S.-C."/>
            <person name="Li K.-L."/>
            <person name="Zheng P.-J."/>
            <person name="Zhang X.-J."/>
            <person name="Jia Y."/>
            <person name="Liu Y."/>
            <person name="Niu Y.-X."/>
            <person name="Yu L.-H."/>
            <person name="Chen D.-F."/>
            <person name="Zhang G.-Q."/>
        </authorList>
    </citation>
    <scope>NUCLEOTIDE SEQUENCE</scope>
    <source>
        <tissue evidence="1">Leaf</tissue>
    </source>
</reference>
<sequence>MQFAFLKKNYHFCITHPLPAAPYPICRKIMIKKGEFDIIKLLSSNYFPLILSLIFFRTQNLSKTLPYSIASSAKISSTYNYPVSFFSHDTSMSSSPTSLLPLIPLIPPFEDIHSFHNFCLFFIYSKQRLTKPPNLSQKPLQSL</sequence>
<name>A0A8T3ACF8_DENNO</name>
<organism evidence="1 2">
    <name type="scientific">Dendrobium nobile</name>
    <name type="common">Orchid</name>
    <dbReference type="NCBI Taxonomy" id="94219"/>
    <lineage>
        <taxon>Eukaryota</taxon>
        <taxon>Viridiplantae</taxon>
        <taxon>Streptophyta</taxon>
        <taxon>Embryophyta</taxon>
        <taxon>Tracheophyta</taxon>
        <taxon>Spermatophyta</taxon>
        <taxon>Magnoliopsida</taxon>
        <taxon>Liliopsida</taxon>
        <taxon>Asparagales</taxon>
        <taxon>Orchidaceae</taxon>
        <taxon>Epidendroideae</taxon>
        <taxon>Malaxideae</taxon>
        <taxon>Dendrobiinae</taxon>
        <taxon>Dendrobium</taxon>
    </lineage>
</organism>
<proteinExistence type="predicted"/>
<dbReference type="AlphaFoldDB" id="A0A8T3ACF8"/>
<protein>
    <submittedName>
        <fullName evidence="1">Uncharacterized protein</fullName>
    </submittedName>
</protein>
<gene>
    <name evidence="1" type="ORF">KFK09_023923</name>
</gene>
<accession>A0A8T3ACF8</accession>
<evidence type="ECO:0000313" key="2">
    <source>
        <dbReference type="Proteomes" id="UP000829196"/>
    </source>
</evidence>
<keyword evidence="2" id="KW-1185">Reference proteome</keyword>
<comment type="caution">
    <text evidence="1">The sequence shown here is derived from an EMBL/GenBank/DDBJ whole genome shotgun (WGS) entry which is preliminary data.</text>
</comment>
<dbReference type="Proteomes" id="UP000829196">
    <property type="component" value="Unassembled WGS sequence"/>
</dbReference>
<dbReference type="EMBL" id="JAGYWB010000017">
    <property type="protein sequence ID" value="KAI0493798.1"/>
    <property type="molecule type" value="Genomic_DNA"/>
</dbReference>
<evidence type="ECO:0000313" key="1">
    <source>
        <dbReference type="EMBL" id="KAI0493798.1"/>
    </source>
</evidence>